<accession>A0A4U0TUL6</accession>
<dbReference type="PANTHER" id="PTHR13173:SF10">
    <property type="entry name" value="WW DOMAIN-BINDING PROTEIN 4"/>
    <property type="match status" value="1"/>
</dbReference>
<gene>
    <name evidence="7" type="ORF">B0A50_05771</name>
</gene>
<reference evidence="7 8" key="1">
    <citation type="submission" date="2017-03" db="EMBL/GenBank/DDBJ databases">
        <title>Genomes of endolithic fungi from Antarctica.</title>
        <authorList>
            <person name="Coleine C."/>
            <person name="Masonjones S."/>
            <person name="Stajich J.E."/>
        </authorList>
    </citation>
    <scope>NUCLEOTIDE SEQUENCE [LARGE SCALE GENOMIC DNA]</scope>
    <source>
        <strain evidence="7 8">CCFEE 6315</strain>
    </source>
</reference>
<keyword evidence="8" id="KW-1185">Reference proteome</keyword>
<dbReference type="GO" id="GO:0071011">
    <property type="term" value="C:precatalytic spliceosome"/>
    <property type="evidence" value="ECO:0007669"/>
    <property type="project" value="TreeGrafter"/>
</dbReference>
<evidence type="ECO:0000313" key="7">
    <source>
        <dbReference type="EMBL" id="TKA25676.1"/>
    </source>
</evidence>
<dbReference type="Gene3D" id="3.30.160.60">
    <property type="entry name" value="Classic Zinc Finger"/>
    <property type="match status" value="1"/>
</dbReference>
<keyword evidence="2" id="KW-0863">Zinc-finger</keyword>
<feature type="coiled-coil region" evidence="4">
    <location>
        <begin position="44"/>
        <end position="71"/>
    </location>
</feature>
<proteinExistence type="predicted"/>
<dbReference type="OrthoDB" id="191651at2759"/>
<evidence type="ECO:0000256" key="1">
    <source>
        <dbReference type="ARBA" id="ARBA00022723"/>
    </source>
</evidence>
<evidence type="ECO:0000256" key="4">
    <source>
        <dbReference type="SAM" id="Coils"/>
    </source>
</evidence>
<dbReference type="AlphaFoldDB" id="A0A4U0TUL6"/>
<dbReference type="InterPro" id="IPR013085">
    <property type="entry name" value="U1-CZ_Znf_C2H2"/>
</dbReference>
<organism evidence="7 8">
    <name type="scientific">Salinomyces thailandicus</name>
    <dbReference type="NCBI Taxonomy" id="706561"/>
    <lineage>
        <taxon>Eukaryota</taxon>
        <taxon>Fungi</taxon>
        <taxon>Dikarya</taxon>
        <taxon>Ascomycota</taxon>
        <taxon>Pezizomycotina</taxon>
        <taxon>Dothideomycetes</taxon>
        <taxon>Dothideomycetidae</taxon>
        <taxon>Mycosphaerellales</taxon>
        <taxon>Teratosphaeriaceae</taxon>
        <taxon>Salinomyces</taxon>
    </lineage>
</organism>
<keyword evidence="1" id="KW-0479">Metal-binding</keyword>
<dbReference type="Pfam" id="PF06220">
    <property type="entry name" value="zf-U1"/>
    <property type="match status" value="1"/>
</dbReference>
<evidence type="ECO:0000313" key="8">
    <source>
        <dbReference type="Proteomes" id="UP000308549"/>
    </source>
</evidence>
<sequence>MSEYWKSTPSYWCKFCSIYVRDTGIERKNHETSAKHQNAIQRNLRELQKGTQREERDKQRAKDEVARLNGLVSGSGKATLGERGERGIIGVKDAGKQALGSGPTISAAAQRKKHAEQLAAMGVKLPDDLKQEITGMGGWQKVSERVVEDAQPWTLASIKSEEDSKEDVKEALAKGVRKRKAGGEDNEEEEEVAPASRAWGSKFRQYPGASAGDGGDGEVDLDALLGGVTAKKAASEGEKGRRSGKTPGEVKEEENENKPEVKREDSTDEKPIAAIPDIAQAAEQVKQEEQQEPVVPTVVFKKRKVKR</sequence>
<feature type="compositionally biased region" description="Basic and acidic residues" evidence="5">
    <location>
        <begin position="256"/>
        <end position="271"/>
    </location>
</feature>
<evidence type="ECO:0000256" key="3">
    <source>
        <dbReference type="ARBA" id="ARBA00022833"/>
    </source>
</evidence>
<dbReference type="EMBL" id="NAJL01000033">
    <property type="protein sequence ID" value="TKA25676.1"/>
    <property type="molecule type" value="Genomic_DNA"/>
</dbReference>
<evidence type="ECO:0000259" key="6">
    <source>
        <dbReference type="Pfam" id="PF06220"/>
    </source>
</evidence>
<dbReference type="GO" id="GO:0003723">
    <property type="term" value="F:RNA binding"/>
    <property type="evidence" value="ECO:0007669"/>
    <property type="project" value="TreeGrafter"/>
</dbReference>
<evidence type="ECO:0000256" key="5">
    <source>
        <dbReference type="SAM" id="MobiDB-lite"/>
    </source>
</evidence>
<dbReference type="PANTHER" id="PTHR13173">
    <property type="entry name" value="WW DOMAIN BINDING PROTEIN 4"/>
    <property type="match status" value="1"/>
</dbReference>
<dbReference type="Proteomes" id="UP000308549">
    <property type="component" value="Unassembled WGS sequence"/>
</dbReference>
<protein>
    <recommendedName>
        <fullName evidence="6">U1-C C2H2-type zinc finger domain-containing protein</fullName>
    </recommendedName>
</protein>
<evidence type="ECO:0000256" key="2">
    <source>
        <dbReference type="ARBA" id="ARBA00022771"/>
    </source>
</evidence>
<dbReference type="InterPro" id="IPR036236">
    <property type="entry name" value="Znf_C2H2_sf"/>
</dbReference>
<dbReference type="InterPro" id="IPR040023">
    <property type="entry name" value="WBP4"/>
</dbReference>
<keyword evidence="4" id="KW-0175">Coiled coil</keyword>
<dbReference type="GO" id="GO:0000398">
    <property type="term" value="P:mRNA splicing, via spliceosome"/>
    <property type="evidence" value="ECO:0007669"/>
    <property type="project" value="InterPro"/>
</dbReference>
<feature type="region of interest" description="Disordered" evidence="5">
    <location>
        <begin position="175"/>
        <end position="278"/>
    </location>
</feature>
<dbReference type="SUPFAM" id="SSF57667">
    <property type="entry name" value="beta-beta-alpha zinc fingers"/>
    <property type="match status" value="1"/>
</dbReference>
<comment type="caution">
    <text evidence="7">The sequence shown here is derived from an EMBL/GenBank/DDBJ whole genome shotgun (WGS) entry which is preliminary data.</text>
</comment>
<dbReference type="GO" id="GO:0008270">
    <property type="term" value="F:zinc ion binding"/>
    <property type="evidence" value="ECO:0007669"/>
    <property type="project" value="UniProtKB-KW"/>
</dbReference>
<feature type="domain" description="U1-C C2H2-type zinc finger" evidence="6">
    <location>
        <begin position="9"/>
        <end position="42"/>
    </location>
</feature>
<keyword evidence="3" id="KW-0862">Zinc</keyword>
<name>A0A4U0TUL6_9PEZI</name>